<evidence type="ECO:0000256" key="2">
    <source>
        <dbReference type="ARBA" id="ARBA00022679"/>
    </source>
</evidence>
<dbReference type="PANTHER" id="PTHR38784">
    <property type="entry name" value="SUCROSE PHOSPHORYLASE"/>
    <property type="match status" value="1"/>
</dbReference>
<dbReference type="GO" id="GO:0016757">
    <property type="term" value="F:glycosyltransferase activity"/>
    <property type="evidence" value="ECO:0007669"/>
    <property type="project" value="UniProtKB-KW"/>
</dbReference>
<evidence type="ECO:0000259" key="4">
    <source>
        <dbReference type="SMART" id="SM00642"/>
    </source>
</evidence>
<evidence type="ECO:0000313" key="6">
    <source>
        <dbReference type="Proteomes" id="UP000178040"/>
    </source>
</evidence>
<dbReference type="GO" id="GO:0005975">
    <property type="term" value="P:carbohydrate metabolic process"/>
    <property type="evidence" value="ECO:0007669"/>
    <property type="project" value="InterPro"/>
</dbReference>
<dbReference type="SUPFAM" id="SSF51445">
    <property type="entry name" value="(Trans)glycosidases"/>
    <property type="match status" value="1"/>
</dbReference>
<name>A0A1F7IQ20_9BACT</name>
<dbReference type="SMART" id="SM00642">
    <property type="entry name" value="Aamy"/>
    <property type="match status" value="1"/>
</dbReference>
<evidence type="ECO:0000313" key="5">
    <source>
        <dbReference type="EMBL" id="OGK45467.1"/>
    </source>
</evidence>
<organism evidence="5 6">
    <name type="scientific">Candidatus Roizmanbacteria bacterium RIFCSPLOWO2_01_FULL_37_16</name>
    <dbReference type="NCBI Taxonomy" id="1802058"/>
    <lineage>
        <taxon>Bacteria</taxon>
        <taxon>Candidatus Roizmaniibacteriota</taxon>
    </lineage>
</organism>
<feature type="binding site" evidence="3">
    <location>
        <position position="129"/>
    </location>
    <ligand>
        <name>substrate</name>
    </ligand>
</feature>
<dbReference type="Pfam" id="PF00128">
    <property type="entry name" value="Alpha-amylase"/>
    <property type="match status" value="1"/>
</dbReference>
<dbReference type="Gene3D" id="3.20.20.80">
    <property type="entry name" value="Glycosidases"/>
    <property type="match status" value="1"/>
</dbReference>
<dbReference type="PANTHER" id="PTHR38784:SF1">
    <property type="entry name" value="SUCROSE PHOSPHORYLASE"/>
    <property type="match status" value="1"/>
</dbReference>
<feature type="binding site" evidence="3">
    <location>
        <begin position="230"/>
        <end position="232"/>
    </location>
    <ligand>
        <name>substrate</name>
    </ligand>
</feature>
<comment type="caution">
    <text evidence="5">The sequence shown here is derived from an EMBL/GenBank/DDBJ whole genome shotgun (WGS) entry which is preliminary data.</text>
</comment>
<reference evidence="5 6" key="1">
    <citation type="journal article" date="2016" name="Nat. Commun.">
        <title>Thousands of microbial genomes shed light on interconnected biogeochemical processes in an aquifer system.</title>
        <authorList>
            <person name="Anantharaman K."/>
            <person name="Brown C.T."/>
            <person name="Hug L.A."/>
            <person name="Sharon I."/>
            <person name="Castelle C.J."/>
            <person name="Probst A.J."/>
            <person name="Thomas B.C."/>
            <person name="Singh A."/>
            <person name="Wilkins M.J."/>
            <person name="Karaoz U."/>
            <person name="Brodie E.L."/>
            <person name="Williams K.H."/>
            <person name="Hubbard S.S."/>
            <person name="Banfield J.F."/>
        </authorList>
    </citation>
    <scope>NUCLEOTIDE SEQUENCE [LARGE SCALE GENOMIC DNA]</scope>
</reference>
<feature type="binding site" evidence="3">
    <location>
        <begin position="340"/>
        <end position="341"/>
    </location>
    <ligand>
        <name>substrate</name>
    </ligand>
</feature>
<keyword evidence="2" id="KW-0808">Transferase</keyword>
<gene>
    <name evidence="5" type="ORF">A3B40_06065</name>
</gene>
<dbReference type="InterPro" id="IPR017853">
    <property type="entry name" value="GH"/>
</dbReference>
<feature type="binding site" evidence="3">
    <location>
        <position position="91"/>
    </location>
    <ligand>
        <name>substrate</name>
    </ligand>
</feature>
<keyword evidence="1" id="KW-0328">Glycosyltransferase</keyword>
<evidence type="ECO:0000256" key="1">
    <source>
        <dbReference type="ARBA" id="ARBA00022676"/>
    </source>
</evidence>
<dbReference type="InterPro" id="IPR016377">
    <property type="entry name" value="Sucrose_GGa_phosphorylase-rel"/>
</dbReference>
<dbReference type="Gene3D" id="3.90.400.10">
    <property type="entry name" value="Oligo-1,6-glucosidase, Domain 2"/>
    <property type="match status" value="1"/>
</dbReference>
<feature type="domain" description="Glycosyl hydrolase family 13 catalytic" evidence="4">
    <location>
        <begin position="48"/>
        <end position="456"/>
    </location>
</feature>
<proteinExistence type="predicted"/>
<dbReference type="InterPro" id="IPR045857">
    <property type="entry name" value="O16G_dom_2"/>
</dbReference>
<dbReference type="EMBL" id="MGAI01000007">
    <property type="protein sequence ID" value="OGK45467.1"/>
    <property type="molecule type" value="Genomic_DNA"/>
</dbReference>
<evidence type="ECO:0000256" key="3">
    <source>
        <dbReference type="PIRSR" id="PIRSR003059-2"/>
    </source>
</evidence>
<dbReference type="AlphaFoldDB" id="A0A1F7IQ20"/>
<protein>
    <recommendedName>
        <fullName evidence="4">Glycosyl hydrolase family 13 catalytic domain-containing protein</fullName>
    </recommendedName>
</protein>
<accession>A0A1F7IQ20</accession>
<dbReference type="InterPro" id="IPR006047">
    <property type="entry name" value="GH13_cat_dom"/>
</dbReference>
<dbReference type="Proteomes" id="UP000178040">
    <property type="component" value="Unassembled WGS sequence"/>
</dbReference>
<feature type="binding site" evidence="3">
    <location>
        <position position="452"/>
    </location>
    <ligand>
        <name>substrate</name>
    </ligand>
</feature>
<dbReference type="PIRSF" id="PIRSF003059">
    <property type="entry name" value="Sucrose_phosphorylase"/>
    <property type="match status" value="1"/>
</dbReference>
<sequence length="554" mass="63966">MLEKLIFLYGKVKGKEVEKRLKNIINEAKTKVVCEDRPFWDEKDIFLITYPDSFYEKETPVLQTLDKFLQFHLRGGISGVHILPFYPFSSDRGFSVTNYYQVEKEFGTWGDVEKIGKRYRLMADLVLNHVSVKHEWFQKFLAGEEKYWDYFIHFDKVKIPQEALKKVFRPRSAPILTPFETAKGERWAWTTFSVENSTDQVDLNYQNSEILIEVIKILLFLLQKGVRIIRLDSIPYIWKELGTDCKNLPKTHTIVSIFRNVLDLVCPGALIVTQSSLPFGENISYFGNKEKEAQLVYNFALPPLLLEAFYSRNSKYLNQLAEKMSSPDKDCSFLNILAVHDGVGINGAKDFLNEAEINNLCLMAENKGGKLSYRSLPEGGQTVVEINITWWSALNNPLSSLGTVEPFEIQLKRFISSYAIAFSMRGIPAVYYLSLIGAENNYHLFQKTKIKRDLNRTNLDLRELEVKFWDKSSKEFKVLAAMKNLISKRKLFSAFHPGAKQVVLNLDKRVFSLLRGDGNEKVLALHNLSNEVVALKYNSRLFKLDPFSYIWTKT</sequence>